<feature type="binding site" evidence="5">
    <location>
        <position position="55"/>
    </location>
    <ligand>
        <name>CoA</name>
        <dbReference type="ChEBI" id="CHEBI:57287"/>
    </ligand>
</feature>
<dbReference type="OrthoDB" id="5389341at2"/>
<evidence type="ECO:0000313" key="8">
    <source>
        <dbReference type="EMBL" id="KZN44372.1"/>
    </source>
</evidence>
<feature type="site" description="Important for catalytic activity" evidence="4">
    <location>
        <position position="139"/>
    </location>
</feature>
<dbReference type="PANTHER" id="PTHR48075">
    <property type="entry name" value="3-HYDROXYACYL-COA DEHYDROGENASE FAMILY PROTEIN"/>
    <property type="match status" value="1"/>
</dbReference>
<proteinExistence type="inferred from homology"/>
<dbReference type="InterPro" id="IPR006176">
    <property type="entry name" value="3-OHacyl-CoA_DH_NAD-bd"/>
</dbReference>
<evidence type="ECO:0008006" key="10">
    <source>
        <dbReference type="Google" id="ProtNLM"/>
    </source>
</evidence>
<dbReference type="InterPro" id="IPR036291">
    <property type="entry name" value="NAD(P)-bd_dom_sf"/>
</dbReference>
<dbReference type="GO" id="GO:0006635">
    <property type="term" value="P:fatty acid beta-oxidation"/>
    <property type="evidence" value="ECO:0007669"/>
    <property type="project" value="TreeGrafter"/>
</dbReference>
<reference evidence="8 9" key="1">
    <citation type="submission" date="2013-07" db="EMBL/GenBank/DDBJ databases">
        <title>Comparative Genomic and Metabolomic Analysis of Twelve Strains of Pseudoalteromonas luteoviolacea.</title>
        <authorList>
            <person name="Vynne N.G."/>
            <person name="Mansson M."/>
            <person name="Gram L."/>
        </authorList>
    </citation>
    <scope>NUCLEOTIDE SEQUENCE [LARGE SCALE GENOMIC DNA]</scope>
    <source>
        <strain evidence="8 9">NCIMB 1942</strain>
    </source>
</reference>
<dbReference type="FunFam" id="3.40.50.720:FF:000009">
    <property type="entry name" value="Fatty oxidation complex, alpha subunit"/>
    <property type="match status" value="1"/>
</dbReference>
<protein>
    <recommendedName>
        <fullName evidence="10">3-hydroxybutyryl-CoA dehydrogenase</fullName>
    </recommendedName>
</protein>
<keyword evidence="2" id="KW-0560">Oxidoreductase</keyword>
<dbReference type="Pfam" id="PF00725">
    <property type="entry name" value="3HCDH"/>
    <property type="match status" value="1"/>
</dbReference>
<feature type="binding site" evidence="5">
    <location>
        <position position="48"/>
    </location>
    <ligand>
        <name>CoA</name>
        <dbReference type="ChEBI" id="CHEBI:57287"/>
    </ligand>
</feature>
<dbReference type="PIRSF" id="PIRSF000105">
    <property type="entry name" value="HCDH"/>
    <property type="match status" value="1"/>
</dbReference>
<dbReference type="AlphaFoldDB" id="A0A166ZJD9"/>
<accession>A0A166ZJD9</accession>
<dbReference type="GO" id="GO:0008691">
    <property type="term" value="F:3-hydroxybutyryl-CoA dehydrogenase activity"/>
    <property type="evidence" value="ECO:0007669"/>
    <property type="project" value="TreeGrafter"/>
</dbReference>
<dbReference type="SUPFAM" id="SSF48179">
    <property type="entry name" value="6-phosphogluconate dehydrogenase C-terminal domain-like"/>
    <property type="match status" value="1"/>
</dbReference>
<evidence type="ECO:0000259" key="6">
    <source>
        <dbReference type="Pfam" id="PF00725"/>
    </source>
</evidence>
<name>A0A166ZJD9_9GAMM</name>
<evidence type="ECO:0000256" key="1">
    <source>
        <dbReference type="ARBA" id="ARBA00009463"/>
    </source>
</evidence>
<dbReference type="RefSeq" id="WP_063378438.1">
    <property type="nucleotide sequence ID" value="NZ_AUXT01000192.1"/>
</dbReference>
<dbReference type="Gene3D" id="3.40.50.720">
    <property type="entry name" value="NAD(P)-binding Rossmann-like Domain"/>
    <property type="match status" value="1"/>
</dbReference>
<evidence type="ECO:0000256" key="5">
    <source>
        <dbReference type="PIRSR" id="PIRSR000105-3"/>
    </source>
</evidence>
<dbReference type="InterPro" id="IPR006108">
    <property type="entry name" value="3HC_DH_C"/>
</dbReference>
<evidence type="ECO:0000256" key="2">
    <source>
        <dbReference type="ARBA" id="ARBA00023002"/>
    </source>
</evidence>
<evidence type="ECO:0000259" key="7">
    <source>
        <dbReference type="Pfam" id="PF02737"/>
    </source>
</evidence>
<organism evidence="8 9">
    <name type="scientific">Pseudoalteromonas luteoviolacea NCIMB 1942</name>
    <dbReference type="NCBI Taxonomy" id="1365253"/>
    <lineage>
        <taxon>Bacteria</taxon>
        <taxon>Pseudomonadati</taxon>
        <taxon>Pseudomonadota</taxon>
        <taxon>Gammaproteobacteria</taxon>
        <taxon>Alteromonadales</taxon>
        <taxon>Pseudoalteromonadaceae</taxon>
        <taxon>Pseudoalteromonas</taxon>
    </lineage>
</organism>
<feature type="domain" description="3-hydroxyacyl-CoA dehydrogenase NAD binding" evidence="7">
    <location>
        <begin position="3"/>
        <end position="182"/>
    </location>
</feature>
<keyword evidence="3" id="KW-0520">NAD</keyword>
<dbReference type="Pfam" id="PF02737">
    <property type="entry name" value="3HCDH_N"/>
    <property type="match status" value="1"/>
</dbReference>
<feature type="binding site" evidence="5">
    <location>
        <position position="118"/>
    </location>
    <ligand>
        <name>CoA</name>
        <dbReference type="ChEBI" id="CHEBI:57287"/>
    </ligand>
</feature>
<dbReference type="InterPro" id="IPR008927">
    <property type="entry name" value="6-PGluconate_DH-like_C_sf"/>
</dbReference>
<dbReference type="Proteomes" id="UP000076587">
    <property type="component" value="Unassembled WGS sequence"/>
</dbReference>
<evidence type="ECO:0000256" key="3">
    <source>
        <dbReference type="ARBA" id="ARBA00023027"/>
    </source>
</evidence>
<dbReference type="Gene3D" id="1.10.1040.10">
    <property type="entry name" value="N-(1-d-carboxylethyl)-l-norvaline Dehydrogenase, domain 2"/>
    <property type="match status" value="1"/>
</dbReference>
<dbReference type="EMBL" id="AUXT01000192">
    <property type="protein sequence ID" value="KZN44372.1"/>
    <property type="molecule type" value="Genomic_DNA"/>
</dbReference>
<sequence length="281" mass="30787">MKACVLGSGVMGTGIVSVLIGSDEIENLYWYGRNSATLDKSLEAVRKSTLRSLKKQGRDATECESLLNKIKIVTEINEIEASDIYIEAVVEELDAKLALFKELNKVIPKDALVASNTSSLSITALAMCIENPNNFIGIHFFNPTSVMKLVEVVVGLTTADSTLERALEFVNGLGKEPVIVNESPGFIVNRMLIPMINEAVSIFAEGIASKEDIDKAMKYGANHPIGPLQLADLIGNDVCLSIMETLHTETGDPKYRAHPLLRQYVRANYLGRKSGKGFYEY</sequence>
<dbReference type="InterPro" id="IPR013328">
    <property type="entry name" value="6PGD_dom2"/>
</dbReference>
<dbReference type="GO" id="GO:0070403">
    <property type="term" value="F:NAD+ binding"/>
    <property type="evidence" value="ECO:0007669"/>
    <property type="project" value="InterPro"/>
</dbReference>
<evidence type="ECO:0000313" key="9">
    <source>
        <dbReference type="Proteomes" id="UP000076587"/>
    </source>
</evidence>
<dbReference type="PROSITE" id="PS00067">
    <property type="entry name" value="3HCDH"/>
    <property type="match status" value="1"/>
</dbReference>
<gene>
    <name evidence="8" type="ORF">N482_16525</name>
</gene>
<comment type="similarity">
    <text evidence="1">Belongs to the 3-hydroxyacyl-CoA dehydrogenase family.</text>
</comment>
<dbReference type="PATRIC" id="fig|1365253.3.peg.4042"/>
<dbReference type="SUPFAM" id="SSF51735">
    <property type="entry name" value="NAD(P)-binding Rossmann-fold domains"/>
    <property type="match status" value="1"/>
</dbReference>
<dbReference type="PANTHER" id="PTHR48075:SF5">
    <property type="entry name" value="3-HYDROXYBUTYRYL-COA DEHYDROGENASE"/>
    <property type="match status" value="1"/>
</dbReference>
<dbReference type="InterPro" id="IPR022694">
    <property type="entry name" value="3-OHacyl-CoA_DH"/>
</dbReference>
<feature type="domain" description="3-hydroxyacyl-CoA dehydrogenase C-terminal" evidence="6">
    <location>
        <begin position="185"/>
        <end position="281"/>
    </location>
</feature>
<dbReference type="InterPro" id="IPR006180">
    <property type="entry name" value="3-OHacyl-CoA_DH_CS"/>
</dbReference>
<evidence type="ECO:0000256" key="4">
    <source>
        <dbReference type="PIRSR" id="PIRSR000105-1"/>
    </source>
</evidence>
<comment type="caution">
    <text evidence="8">The sequence shown here is derived from an EMBL/GenBank/DDBJ whole genome shotgun (WGS) entry which is preliminary data.</text>
</comment>